<dbReference type="Proteomes" id="UP001054902">
    <property type="component" value="Unassembled WGS sequence"/>
</dbReference>
<feature type="signal peptide" evidence="2">
    <location>
        <begin position="1"/>
        <end position="22"/>
    </location>
</feature>
<organism evidence="3 4">
    <name type="scientific">Chaetoceros tenuissimus</name>
    <dbReference type="NCBI Taxonomy" id="426638"/>
    <lineage>
        <taxon>Eukaryota</taxon>
        <taxon>Sar</taxon>
        <taxon>Stramenopiles</taxon>
        <taxon>Ochrophyta</taxon>
        <taxon>Bacillariophyta</taxon>
        <taxon>Coscinodiscophyceae</taxon>
        <taxon>Chaetocerotophycidae</taxon>
        <taxon>Chaetocerotales</taxon>
        <taxon>Chaetocerotaceae</taxon>
        <taxon>Chaetoceros</taxon>
    </lineage>
</organism>
<feature type="compositionally biased region" description="Polar residues" evidence="1">
    <location>
        <begin position="93"/>
        <end position="122"/>
    </location>
</feature>
<evidence type="ECO:0000256" key="2">
    <source>
        <dbReference type="SAM" id="SignalP"/>
    </source>
</evidence>
<reference evidence="3 4" key="1">
    <citation type="journal article" date="2021" name="Sci. Rep.">
        <title>The genome of the diatom Chaetoceros tenuissimus carries an ancient integrated fragment of an extant virus.</title>
        <authorList>
            <person name="Hongo Y."/>
            <person name="Kimura K."/>
            <person name="Takaki Y."/>
            <person name="Yoshida Y."/>
            <person name="Baba S."/>
            <person name="Kobayashi G."/>
            <person name="Nagasaki K."/>
            <person name="Hano T."/>
            <person name="Tomaru Y."/>
        </authorList>
    </citation>
    <scope>NUCLEOTIDE SEQUENCE [LARGE SCALE GENOMIC DNA]</scope>
    <source>
        <strain evidence="3 4">NIES-3715</strain>
    </source>
</reference>
<sequence length="354" mass="39010">MHLKSVCALLLIRSAVIVSAYGVPNGPQKKGLNFRSISPKNDGPSRPLPANKASWLPEKAQGGKVMYRRGGNSKNKALKFKAPPSKSDGTSRHLPSNASWLPATLTTPKANSMMNPLQTRPTSSVSSSPISSKRTLASNSCLFFTSTRMQSEVTEKQVAEKRFSFNLFSSITNSIENFNERKEEKSVTEKFQSMISQRKVNSRLNTLLKVASVFEETICTEERMAAIRSEFELEENNVAGGVKFDVQNDFEDRQKKAELDAIISNTDSKRFRLPSLRIFPFRKTVKKQGNSIAAASTPSVSACSNYLSSLSVGVTTKTFEKPIIATIRYLDVPPTNPSSEGIGMNTFGYLDTTL</sequence>
<accession>A0AAD3H529</accession>
<evidence type="ECO:0000256" key="1">
    <source>
        <dbReference type="SAM" id="MobiDB-lite"/>
    </source>
</evidence>
<comment type="caution">
    <text evidence="3">The sequence shown here is derived from an EMBL/GenBank/DDBJ whole genome shotgun (WGS) entry which is preliminary data.</text>
</comment>
<evidence type="ECO:0000313" key="3">
    <source>
        <dbReference type="EMBL" id="GFH50927.1"/>
    </source>
</evidence>
<gene>
    <name evidence="3" type="ORF">CTEN210_07403</name>
</gene>
<dbReference type="AlphaFoldDB" id="A0AAD3H529"/>
<keyword evidence="4" id="KW-1185">Reference proteome</keyword>
<dbReference type="EMBL" id="BLLK01000045">
    <property type="protein sequence ID" value="GFH50927.1"/>
    <property type="molecule type" value="Genomic_DNA"/>
</dbReference>
<evidence type="ECO:0000313" key="4">
    <source>
        <dbReference type="Proteomes" id="UP001054902"/>
    </source>
</evidence>
<name>A0AAD3H529_9STRA</name>
<proteinExistence type="predicted"/>
<protein>
    <submittedName>
        <fullName evidence="3">Uncharacterized protein</fullName>
    </submittedName>
</protein>
<feature type="chain" id="PRO_5042105976" evidence="2">
    <location>
        <begin position="23"/>
        <end position="354"/>
    </location>
</feature>
<keyword evidence="2" id="KW-0732">Signal</keyword>
<feature type="region of interest" description="Disordered" evidence="1">
    <location>
        <begin position="28"/>
        <end position="131"/>
    </location>
</feature>